<dbReference type="STRING" id="396014.BF93_05730"/>
<dbReference type="eggNOG" id="ENOG5031E0P">
    <property type="taxonomic scope" value="Bacteria"/>
</dbReference>
<dbReference type="HOGENOM" id="CLU_2714443_0_0_11"/>
<feature type="region of interest" description="Disordered" evidence="1">
    <location>
        <begin position="51"/>
        <end position="72"/>
    </location>
</feature>
<dbReference type="PATRIC" id="fig|396014.3.peg.147"/>
<evidence type="ECO:0000313" key="4">
    <source>
        <dbReference type="Proteomes" id="UP000023067"/>
    </source>
</evidence>
<dbReference type="Proteomes" id="UP000023067">
    <property type="component" value="Unassembled WGS sequence"/>
</dbReference>
<comment type="caution">
    <text evidence="3">The sequence shown here is derived from an EMBL/GenBank/DDBJ whole genome shotgun (WGS) entry which is preliminary data.</text>
</comment>
<evidence type="ECO:0000256" key="1">
    <source>
        <dbReference type="SAM" id="MobiDB-lite"/>
    </source>
</evidence>
<gene>
    <name evidence="3" type="ORF">BF93_05730</name>
</gene>
<protein>
    <submittedName>
        <fullName evidence="3">Uncharacterized protein</fullName>
    </submittedName>
</protein>
<evidence type="ECO:0000313" key="3">
    <source>
        <dbReference type="EMBL" id="EWS82539.1"/>
    </source>
</evidence>
<proteinExistence type="predicted"/>
<keyword evidence="2" id="KW-1133">Transmembrane helix</keyword>
<keyword evidence="2" id="KW-0812">Transmembrane</keyword>
<organism evidence="3 4">
    <name type="scientific">Brachybacterium phenoliresistens</name>
    <dbReference type="NCBI Taxonomy" id="396014"/>
    <lineage>
        <taxon>Bacteria</taxon>
        <taxon>Bacillati</taxon>
        <taxon>Actinomycetota</taxon>
        <taxon>Actinomycetes</taxon>
        <taxon>Micrococcales</taxon>
        <taxon>Dermabacteraceae</taxon>
        <taxon>Brachybacterium</taxon>
    </lineage>
</organism>
<evidence type="ECO:0000256" key="2">
    <source>
        <dbReference type="SAM" id="Phobius"/>
    </source>
</evidence>
<dbReference type="OrthoDB" id="4794249at2"/>
<feature type="transmembrane region" description="Helical" evidence="2">
    <location>
        <begin position="22"/>
        <end position="42"/>
    </location>
</feature>
<name>Z9JWK6_9MICO</name>
<sequence>MIDQLLILAENGSHSTEGIPPYLVGGGFFIVLMCLLGITFLFSGLNQPRRREDAAEHGAEHHGASSTERRTR</sequence>
<reference evidence="3 4" key="1">
    <citation type="submission" date="2014-02" db="EMBL/GenBank/DDBJ databases">
        <title>Genome sequence of Brachybacterium phenoliresistens strain W13A50.</title>
        <authorList>
            <person name="Wang X."/>
        </authorList>
    </citation>
    <scope>NUCLEOTIDE SEQUENCE [LARGE SCALE GENOMIC DNA]</scope>
    <source>
        <strain evidence="3 4">W13A50</strain>
    </source>
</reference>
<dbReference type="AlphaFoldDB" id="Z9JWK6"/>
<accession>Z9JWK6</accession>
<dbReference type="EMBL" id="JDYK01000002">
    <property type="protein sequence ID" value="EWS82539.1"/>
    <property type="molecule type" value="Genomic_DNA"/>
</dbReference>
<keyword evidence="4" id="KW-1185">Reference proteome</keyword>
<dbReference type="RefSeq" id="WP_051486354.1">
    <property type="nucleotide sequence ID" value="NZ_BAAAOW010000001.1"/>
</dbReference>
<keyword evidence="2" id="KW-0472">Membrane</keyword>